<accession>A0A2S4VHD9</accession>
<dbReference type="EMBL" id="PKSM01000132">
    <property type="protein sequence ID" value="POW08937.1"/>
    <property type="molecule type" value="Genomic_DNA"/>
</dbReference>
<sequence>MVTANAQNISRSIVTAANSIDSILPLHMVTCLITSVIPGQGLNCHSTTCLELNGKLKVGQKICARILWDTISRSQEPHLN</sequence>
<protein>
    <submittedName>
        <fullName evidence="1">Uncharacterized protein</fullName>
    </submittedName>
</protein>
<dbReference type="VEuPathDB" id="FungiDB:PSHT_09335"/>
<evidence type="ECO:0000313" key="2">
    <source>
        <dbReference type="Proteomes" id="UP000238274"/>
    </source>
</evidence>
<dbReference type="AlphaFoldDB" id="A0A2S4VHD9"/>
<gene>
    <name evidence="1" type="ORF">PSHT_09335</name>
</gene>
<proteinExistence type="predicted"/>
<comment type="caution">
    <text evidence="1">The sequence shown here is derived from an EMBL/GenBank/DDBJ whole genome shotgun (WGS) entry which is preliminary data.</text>
</comment>
<reference evidence="2" key="2">
    <citation type="journal article" date="2018" name="BMC Genomics">
        <title>Genomic insights into host adaptation between the wheat stripe rust pathogen (Puccinia striiformis f. sp. tritici) and the barley stripe rust pathogen (Puccinia striiformis f. sp. hordei).</title>
        <authorList>
            <person name="Xia C."/>
            <person name="Wang M."/>
            <person name="Yin C."/>
            <person name="Cornejo O.E."/>
            <person name="Hulbert S.H."/>
            <person name="Chen X."/>
        </authorList>
    </citation>
    <scope>NUCLEOTIDE SEQUENCE [LARGE SCALE GENOMIC DNA]</scope>
    <source>
        <strain evidence="2">93TX-2</strain>
    </source>
</reference>
<dbReference type="OrthoDB" id="412781at2759"/>
<name>A0A2S4VHD9_9BASI</name>
<keyword evidence="2" id="KW-1185">Reference proteome</keyword>
<dbReference type="Proteomes" id="UP000238274">
    <property type="component" value="Unassembled WGS sequence"/>
</dbReference>
<evidence type="ECO:0000313" key="1">
    <source>
        <dbReference type="EMBL" id="POW08937.1"/>
    </source>
</evidence>
<reference evidence="2" key="3">
    <citation type="journal article" date="2018" name="Mol. Plant Microbe Interact.">
        <title>Genome sequence resources for the wheat stripe rust pathogen (Puccinia striiformis f. sp. tritici) and the barley stripe rust pathogen (Puccinia striiformis f. sp. hordei).</title>
        <authorList>
            <person name="Xia C."/>
            <person name="Wang M."/>
            <person name="Yin C."/>
            <person name="Cornejo O.E."/>
            <person name="Hulbert S.H."/>
            <person name="Chen X."/>
        </authorList>
    </citation>
    <scope>NUCLEOTIDE SEQUENCE [LARGE SCALE GENOMIC DNA]</scope>
    <source>
        <strain evidence="2">93TX-2</strain>
    </source>
</reference>
<reference evidence="1 2" key="1">
    <citation type="submission" date="2017-12" db="EMBL/GenBank/DDBJ databases">
        <title>Gene loss provides genomic basis for host adaptation in cereal stripe rust fungi.</title>
        <authorList>
            <person name="Xia C."/>
        </authorList>
    </citation>
    <scope>NUCLEOTIDE SEQUENCE [LARGE SCALE GENOMIC DNA]</scope>
    <source>
        <strain evidence="1 2">93TX-2</strain>
    </source>
</reference>
<dbReference type="VEuPathDB" id="FungiDB:PSTT_00050"/>
<organism evidence="1 2">
    <name type="scientific">Puccinia striiformis</name>
    <dbReference type="NCBI Taxonomy" id="27350"/>
    <lineage>
        <taxon>Eukaryota</taxon>
        <taxon>Fungi</taxon>
        <taxon>Dikarya</taxon>
        <taxon>Basidiomycota</taxon>
        <taxon>Pucciniomycotina</taxon>
        <taxon>Pucciniomycetes</taxon>
        <taxon>Pucciniales</taxon>
        <taxon>Pucciniaceae</taxon>
        <taxon>Puccinia</taxon>
    </lineage>
</organism>